<dbReference type="OrthoDB" id="3790621at2759"/>
<sequence>MPAIEELPEGHPRWLWDVKNFKTVIVEELQVCPPYTCVSHTWGRWRKSTSVEVEGVSGWEVPENYLYDVRELPQELSQLKCHYIWLDLFCIPQDNSRAADEEIARQSSIFRRAERCIAWIHDIKAWNDVVLGIKFLALQYLTVADRTVSIQALADRLQHDGKKPIQHDTGLMQNPSVCQTTTSDATAVLTSPQTSGRLEPSTWFSSLWTLQEAVLCPNMQIFTKDWERLEDATGEGLTLLSVASFLHLAFSYSTQGDAKGNHLFDFWSHAMNPIGSPGRTFGSLGVEVNAAPPSVTRLSEFLDMTRLDNVLFNSSPVSIMFNANVRRCTGNRAPAIMSAIGVTDWYTKQLSEGKVREYKVEDLVLRVYPLDFVQEACAKTGARFFETTFTISEKRMERTLKGKRAIGSMLPFSRPNGWLFRKFGPPEVARISIYEHSAVRNWEIQQNGTVSIHTAGILIDPKNENSLKMSGSLLWFVESEHINDGYTDDFYADLKLLAGDSVIHAVCLYQDGQVQHGIILQEEHGRHCEGGLTYLVRVGIYWVCCNSVRPELPEVAEVNWIVL</sequence>
<dbReference type="PANTHER" id="PTHR24148:SF64">
    <property type="entry name" value="HETEROKARYON INCOMPATIBILITY DOMAIN-CONTAINING PROTEIN"/>
    <property type="match status" value="1"/>
</dbReference>
<feature type="domain" description="Heterokaryon incompatibility" evidence="1">
    <location>
        <begin position="35"/>
        <end position="212"/>
    </location>
</feature>
<proteinExistence type="predicted"/>
<accession>A0A6A5ZSV8</accession>
<dbReference type="EMBL" id="ML977310">
    <property type="protein sequence ID" value="KAF2122750.1"/>
    <property type="molecule type" value="Genomic_DNA"/>
</dbReference>
<gene>
    <name evidence="2" type="ORF">BDV96DRAFT_639317</name>
</gene>
<dbReference type="PANTHER" id="PTHR24148">
    <property type="entry name" value="ANKYRIN REPEAT DOMAIN-CONTAINING PROTEIN 39 HOMOLOG-RELATED"/>
    <property type="match status" value="1"/>
</dbReference>
<keyword evidence="3" id="KW-1185">Reference proteome</keyword>
<dbReference type="InterPro" id="IPR052895">
    <property type="entry name" value="HetReg/Transcr_Mod"/>
</dbReference>
<organism evidence="2 3">
    <name type="scientific">Lophiotrema nucula</name>
    <dbReference type="NCBI Taxonomy" id="690887"/>
    <lineage>
        <taxon>Eukaryota</taxon>
        <taxon>Fungi</taxon>
        <taxon>Dikarya</taxon>
        <taxon>Ascomycota</taxon>
        <taxon>Pezizomycotina</taxon>
        <taxon>Dothideomycetes</taxon>
        <taxon>Pleosporomycetidae</taxon>
        <taxon>Pleosporales</taxon>
        <taxon>Lophiotremataceae</taxon>
        <taxon>Lophiotrema</taxon>
    </lineage>
</organism>
<evidence type="ECO:0000259" key="1">
    <source>
        <dbReference type="Pfam" id="PF06985"/>
    </source>
</evidence>
<dbReference type="Pfam" id="PF06985">
    <property type="entry name" value="HET"/>
    <property type="match status" value="1"/>
</dbReference>
<dbReference type="InterPro" id="IPR010730">
    <property type="entry name" value="HET"/>
</dbReference>
<evidence type="ECO:0000313" key="2">
    <source>
        <dbReference type="EMBL" id="KAF2122750.1"/>
    </source>
</evidence>
<evidence type="ECO:0000313" key="3">
    <source>
        <dbReference type="Proteomes" id="UP000799770"/>
    </source>
</evidence>
<dbReference type="Proteomes" id="UP000799770">
    <property type="component" value="Unassembled WGS sequence"/>
</dbReference>
<reference evidence="2" key="1">
    <citation type="journal article" date="2020" name="Stud. Mycol.">
        <title>101 Dothideomycetes genomes: a test case for predicting lifestyles and emergence of pathogens.</title>
        <authorList>
            <person name="Haridas S."/>
            <person name="Albert R."/>
            <person name="Binder M."/>
            <person name="Bloem J."/>
            <person name="Labutti K."/>
            <person name="Salamov A."/>
            <person name="Andreopoulos B."/>
            <person name="Baker S."/>
            <person name="Barry K."/>
            <person name="Bills G."/>
            <person name="Bluhm B."/>
            <person name="Cannon C."/>
            <person name="Castanera R."/>
            <person name="Culley D."/>
            <person name="Daum C."/>
            <person name="Ezra D."/>
            <person name="Gonzalez J."/>
            <person name="Henrissat B."/>
            <person name="Kuo A."/>
            <person name="Liang C."/>
            <person name="Lipzen A."/>
            <person name="Lutzoni F."/>
            <person name="Magnuson J."/>
            <person name="Mondo S."/>
            <person name="Nolan M."/>
            <person name="Ohm R."/>
            <person name="Pangilinan J."/>
            <person name="Park H.-J."/>
            <person name="Ramirez L."/>
            <person name="Alfaro M."/>
            <person name="Sun H."/>
            <person name="Tritt A."/>
            <person name="Yoshinaga Y."/>
            <person name="Zwiers L.-H."/>
            <person name="Turgeon B."/>
            <person name="Goodwin S."/>
            <person name="Spatafora J."/>
            <person name="Crous P."/>
            <person name="Grigoriev I."/>
        </authorList>
    </citation>
    <scope>NUCLEOTIDE SEQUENCE</scope>
    <source>
        <strain evidence="2">CBS 627.86</strain>
    </source>
</reference>
<name>A0A6A5ZSV8_9PLEO</name>
<protein>
    <submittedName>
        <fullName evidence="2">Heterokaryon incompatibility protein-domain-containing protein</fullName>
    </submittedName>
</protein>
<dbReference type="AlphaFoldDB" id="A0A6A5ZSV8"/>